<feature type="transmembrane region" description="Helical" evidence="1">
    <location>
        <begin position="40"/>
        <end position="69"/>
    </location>
</feature>
<dbReference type="EMBL" id="LGCK01000006">
    <property type="protein sequence ID" value="KPL73336.1"/>
    <property type="molecule type" value="Genomic_DNA"/>
</dbReference>
<keyword evidence="1" id="KW-0472">Membrane</keyword>
<proteinExistence type="predicted"/>
<dbReference type="STRING" id="229920.ADM99_03735"/>
<evidence type="ECO:0000256" key="1">
    <source>
        <dbReference type="SAM" id="Phobius"/>
    </source>
</evidence>
<dbReference type="PROSITE" id="PS51257">
    <property type="entry name" value="PROKAR_LIPOPROTEIN"/>
    <property type="match status" value="1"/>
</dbReference>
<protein>
    <submittedName>
        <fullName evidence="2">Uncharacterized protein</fullName>
    </submittedName>
</protein>
<keyword evidence="3" id="KW-1185">Reference proteome</keyword>
<dbReference type="Proteomes" id="UP000050430">
    <property type="component" value="Unassembled WGS sequence"/>
</dbReference>
<gene>
    <name evidence="2" type="ORF">ADM99_03735</name>
</gene>
<feature type="transmembrane region" description="Helical" evidence="1">
    <location>
        <begin position="7"/>
        <end position="28"/>
    </location>
</feature>
<accession>A0A0P6XMZ4</accession>
<comment type="caution">
    <text evidence="2">The sequence shown here is derived from an EMBL/GenBank/DDBJ whole genome shotgun (WGS) entry which is preliminary data.</text>
</comment>
<evidence type="ECO:0000313" key="2">
    <source>
        <dbReference type="EMBL" id="KPL73336.1"/>
    </source>
</evidence>
<dbReference type="RefSeq" id="WP_062421751.1">
    <property type="nucleotide sequence ID" value="NZ_BBYA01000009.1"/>
</dbReference>
<sequence length="224" mass="26714">MNISKRLVVSLFIILACVFVGLIFWPFIMDEILKPLSLVAWLLLRIFVLSIGQVFYWGALVLIFILFIFRLIPNGQVESEPVDNNTQNEMLKNIERWRYLYIPNESSTHTDRFREREYIRMLSQMVSTKLHVPVDYHLYESLRKGTIPVPEDIRAYLFDEEIEDKPSILKRFFRAIREFPDRLTGRRADRIRIDHNRMSNDVLCFFETSLEMNQDDENDQSNDD</sequence>
<keyword evidence="1" id="KW-0812">Transmembrane</keyword>
<reference evidence="2 3" key="1">
    <citation type="submission" date="2015-07" db="EMBL/GenBank/DDBJ databases">
        <title>Genome sequence of Leptolinea tardivitalis DSM 16556.</title>
        <authorList>
            <person name="Hemp J."/>
            <person name="Ward L.M."/>
            <person name="Pace L.A."/>
            <person name="Fischer W.W."/>
        </authorList>
    </citation>
    <scope>NUCLEOTIDE SEQUENCE [LARGE SCALE GENOMIC DNA]</scope>
    <source>
        <strain evidence="2 3">YMTK-2</strain>
    </source>
</reference>
<evidence type="ECO:0000313" key="3">
    <source>
        <dbReference type="Proteomes" id="UP000050430"/>
    </source>
</evidence>
<dbReference type="AlphaFoldDB" id="A0A0P6XMZ4"/>
<keyword evidence="1" id="KW-1133">Transmembrane helix</keyword>
<organism evidence="2 3">
    <name type="scientific">Leptolinea tardivitalis</name>
    <dbReference type="NCBI Taxonomy" id="229920"/>
    <lineage>
        <taxon>Bacteria</taxon>
        <taxon>Bacillati</taxon>
        <taxon>Chloroflexota</taxon>
        <taxon>Anaerolineae</taxon>
        <taxon>Anaerolineales</taxon>
        <taxon>Anaerolineaceae</taxon>
        <taxon>Leptolinea</taxon>
    </lineage>
</organism>
<name>A0A0P6XMZ4_9CHLR</name>